<dbReference type="RefSeq" id="WP_123039501.1">
    <property type="nucleotide sequence ID" value="NZ_CP033433.1"/>
</dbReference>
<evidence type="ECO:0000313" key="4">
    <source>
        <dbReference type="Proteomes" id="UP000269097"/>
    </source>
</evidence>
<dbReference type="PANTHER" id="PTHR43308:SF5">
    <property type="entry name" value="S-LAYER PROTEIN _ PEPTIDOGLYCAN ENDO-BETA-N-ACETYLGLUCOSAMINIDASE"/>
    <property type="match status" value="1"/>
</dbReference>
<sequence>MKKYWIALMAIMLVVTVLAIPSYAVGEQGAAAGFKDVKSGYWAKAQIEQAVAKGYVSGFPDGTFKPEEKVSRAQFMRMLADALKLPHVEQGSPWYQPYVAALVESGIHKTSDFYAQYDSSLSRLEMVKLAVRASVAGIDTKPNAGDDNWLVFIGTQSGILAGTGAGKLDLKGTSTRAQAVAIIERILGVSEGKKLPVDKYAMSSAELAWHRTNVFTVMPEFFRTQYPYEVKQGVDPIYKWDVSNMTLEPKDGKYKGRINRVVAIDMADPKDPNRYLLGDINKLQWYGNGLIENGVAEGFPLKLQTNSYVLYFDGRLEFNKDTKLYSNSMPSFGVTGAIPTINQKKGFREGHLNQPARVFIKGISDFPAGVIPKKTEVKYDSLVLQIFTPSYMGVEGQTNVIVDVAGPGNIYFIP</sequence>
<evidence type="ECO:0000256" key="1">
    <source>
        <dbReference type="SAM" id="SignalP"/>
    </source>
</evidence>
<dbReference type="Proteomes" id="UP000269097">
    <property type="component" value="Chromosome"/>
</dbReference>
<dbReference type="Pfam" id="PF00395">
    <property type="entry name" value="SLH"/>
    <property type="match status" value="1"/>
</dbReference>
<accession>A0A3G3JU93</accession>
<dbReference type="InterPro" id="IPR051465">
    <property type="entry name" value="Cell_Envelope_Struct_Comp"/>
</dbReference>
<gene>
    <name evidence="3" type="ORF">EAV92_01850</name>
</gene>
<keyword evidence="4" id="KW-1185">Reference proteome</keyword>
<feature type="signal peptide" evidence="1">
    <location>
        <begin position="1"/>
        <end position="19"/>
    </location>
</feature>
<dbReference type="PROSITE" id="PS51272">
    <property type="entry name" value="SLH"/>
    <property type="match status" value="1"/>
</dbReference>
<organism evidence="3 4">
    <name type="scientific">Cohnella candidum</name>
    <dbReference type="NCBI Taxonomy" id="2674991"/>
    <lineage>
        <taxon>Bacteria</taxon>
        <taxon>Bacillati</taxon>
        <taxon>Bacillota</taxon>
        <taxon>Bacilli</taxon>
        <taxon>Bacillales</taxon>
        <taxon>Paenibacillaceae</taxon>
        <taxon>Cohnella</taxon>
    </lineage>
</organism>
<dbReference type="EMBL" id="CP033433">
    <property type="protein sequence ID" value="AYQ71437.1"/>
    <property type="molecule type" value="Genomic_DNA"/>
</dbReference>
<protein>
    <submittedName>
        <fullName evidence="3">S-layer homology domain-containing protein</fullName>
    </submittedName>
</protein>
<dbReference type="AlphaFoldDB" id="A0A3G3JU93"/>
<evidence type="ECO:0000313" key="3">
    <source>
        <dbReference type="EMBL" id="AYQ71437.1"/>
    </source>
</evidence>
<keyword evidence="1" id="KW-0732">Signal</keyword>
<dbReference type="KEGG" id="coh:EAV92_01850"/>
<proteinExistence type="predicted"/>
<feature type="chain" id="PRO_5038494886" evidence="1">
    <location>
        <begin position="20"/>
        <end position="414"/>
    </location>
</feature>
<reference evidence="3 4" key="1">
    <citation type="submission" date="2018-10" db="EMBL/GenBank/DDBJ databases">
        <title>Genome Sequence of Cohnella sp.</title>
        <authorList>
            <person name="Srinivasan S."/>
            <person name="Kim M.K."/>
        </authorList>
    </citation>
    <scope>NUCLEOTIDE SEQUENCE [LARGE SCALE GENOMIC DNA]</scope>
    <source>
        <strain evidence="3 4">18JY8-7</strain>
    </source>
</reference>
<dbReference type="InterPro" id="IPR001119">
    <property type="entry name" value="SLH_dom"/>
</dbReference>
<dbReference type="PANTHER" id="PTHR43308">
    <property type="entry name" value="OUTER MEMBRANE PROTEIN ALPHA-RELATED"/>
    <property type="match status" value="1"/>
</dbReference>
<feature type="domain" description="SLH" evidence="2">
    <location>
        <begin position="30"/>
        <end position="93"/>
    </location>
</feature>
<name>A0A3G3JU93_9BACL</name>
<evidence type="ECO:0000259" key="2">
    <source>
        <dbReference type="PROSITE" id="PS51272"/>
    </source>
</evidence>